<feature type="region of interest" description="Disordered" evidence="4">
    <location>
        <begin position="921"/>
        <end position="956"/>
    </location>
</feature>
<dbReference type="InterPro" id="IPR000719">
    <property type="entry name" value="Prot_kinase_dom"/>
</dbReference>
<accession>A0ABR3PU80</accession>
<keyword evidence="7" id="KW-1185">Reference proteome</keyword>
<organism evidence="6 7">
    <name type="scientific">Vanrija albida</name>
    <dbReference type="NCBI Taxonomy" id="181172"/>
    <lineage>
        <taxon>Eukaryota</taxon>
        <taxon>Fungi</taxon>
        <taxon>Dikarya</taxon>
        <taxon>Basidiomycota</taxon>
        <taxon>Agaricomycotina</taxon>
        <taxon>Tremellomycetes</taxon>
        <taxon>Trichosporonales</taxon>
        <taxon>Trichosporonaceae</taxon>
        <taxon>Vanrija</taxon>
    </lineage>
</organism>
<keyword evidence="1 6" id="KW-0723">Serine/threonine-protein kinase</keyword>
<dbReference type="InterPro" id="IPR008271">
    <property type="entry name" value="Ser/Thr_kinase_AS"/>
</dbReference>
<feature type="domain" description="Protein kinase" evidence="5">
    <location>
        <begin position="31"/>
        <end position="394"/>
    </location>
</feature>
<evidence type="ECO:0000256" key="4">
    <source>
        <dbReference type="SAM" id="MobiDB-lite"/>
    </source>
</evidence>
<dbReference type="SUPFAM" id="SSF56112">
    <property type="entry name" value="Protein kinase-like (PK-like)"/>
    <property type="match status" value="1"/>
</dbReference>
<dbReference type="GeneID" id="95988727"/>
<dbReference type="InterPro" id="IPR011009">
    <property type="entry name" value="Kinase-like_dom_sf"/>
</dbReference>
<evidence type="ECO:0000313" key="7">
    <source>
        <dbReference type="Proteomes" id="UP001565368"/>
    </source>
</evidence>
<dbReference type="EMBL" id="JBBXJM010000006">
    <property type="protein sequence ID" value="KAL1406001.1"/>
    <property type="molecule type" value="Genomic_DNA"/>
</dbReference>
<dbReference type="SMART" id="SM00220">
    <property type="entry name" value="S_TKc"/>
    <property type="match status" value="1"/>
</dbReference>
<evidence type="ECO:0000256" key="1">
    <source>
        <dbReference type="ARBA" id="ARBA00022527"/>
    </source>
</evidence>
<feature type="region of interest" description="Disordered" evidence="4">
    <location>
        <begin position="1"/>
        <end position="22"/>
    </location>
</feature>
<feature type="compositionally biased region" description="Low complexity" evidence="4">
    <location>
        <begin position="560"/>
        <end position="574"/>
    </location>
</feature>
<reference evidence="6 7" key="1">
    <citation type="submission" date="2023-08" db="EMBL/GenBank/DDBJ databases">
        <title>Annotated Genome Sequence of Vanrija albida AlHP1.</title>
        <authorList>
            <person name="Herzog R."/>
        </authorList>
    </citation>
    <scope>NUCLEOTIDE SEQUENCE [LARGE SCALE GENOMIC DNA]</scope>
    <source>
        <strain evidence="6 7">AlHP1</strain>
    </source>
</reference>
<keyword evidence="6" id="KW-0418">Kinase</keyword>
<dbReference type="Pfam" id="PF00069">
    <property type="entry name" value="Pkinase"/>
    <property type="match status" value="1"/>
</dbReference>
<proteinExistence type="predicted"/>
<keyword evidence="3" id="KW-0067">ATP-binding</keyword>
<evidence type="ECO:0000256" key="2">
    <source>
        <dbReference type="ARBA" id="ARBA00022741"/>
    </source>
</evidence>
<dbReference type="Gene3D" id="1.10.510.10">
    <property type="entry name" value="Transferase(Phosphotransferase) domain 1"/>
    <property type="match status" value="1"/>
</dbReference>
<keyword evidence="6" id="KW-0808">Transferase</keyword>
<protein>
    <submittedName>
        <fullName evidence="6">Serine/threonine protein kinase</fullName>
        <ecNumber evidence="6">2.7.11.1</ecNumber>
    </submittedName>
</protein>
<name>A0ABR3PU80_9TREE</name>
<feature type="region of interest" description="Disordered" evidence="4">
    <location>
        <begin position="554"/>
        <end position="575"/>
    </location>
</feature>
<dbReference type="PROSITE" id="PS50011">
    <property type="entry name" value="PROTEIN_KINASE_DOM"/>
    <property type="match status" value="1"/>
</dbReference>
<sequence>MGRGPSENGIPMPVHEDGRVGVDDPCSERSYTELKVLGDGSFGTVWLCDWHSPVRPGIILSAMQVGAGARPDWVGKRLVALKRMKRVWEGGWHQARSLGELVSLRTIPPHPAVIPLYDAFISPRSRELYFVFECMEGNLYQLTKSRKGRPLAAGLVASCFHQIVTGLHHVHKHGYFHRDMKPENLLVTTTGLCDYLSTPALNHLNAQRAAGHPEDVPYPSINPEAFEKDVQVIVKLADFGLAREIDSKPPYTEYVSTRWYRAPEVLLRSKEYGAPVDMWALGTILAEMINLKPLLPGVSEIDQVFRICKVLGSPVGEAGLDERGRPIGGGRWQSGVKLALKVGFSFPYHKPQMRLCDQFPEDTPRSLVECIEDLLRYNPKHRMTSAQCMDHAYFHETRAHLLRMPSIPCVSFTEGQPVPQPRPVDFNLQPRQLPPSHEPSFPTADMRILPHPHDHRALSGYAGMQLPPQPQSLSGPLVQQPQQQQQPQQRVFLNQPPALYRRDSSEPRSAGTSALVHQLRELDLPTDDLASYGQRRWAEELASRRASEAALSTYGNTPVSANNSSQSLSNVNSSHQYLVSSPSNAAALSQSSLREQYSSSPLAAAYAQQPGTQLYQQQPMVMQLPPEHQQHQQQLQPQGSTSSFQLQPQGSTSSFQLQPQGSTSSFQLQPPGSTSSFQQPLQHQGSTSSFQQPLQSQGSTSSFQQPLQPQGSTSSFHQPLQPHGSTSPFQQQLQPQGSTTSFHQQLQPQGSTSSLPSVHSASSAPAHVSKLAPSGKKKKWGISSVFSSNGKSESSPNVAQNEPAGYPSLKRTQSGNSPADRVMAPLQRMESADPKKPKAKKEPELSGRDLARAKREAVERAQQERSRAVLAKRGQMIVPGAGVASTTEDWVDGGGVGVSNPRASASVHSLTSVRSQTSSIYGSSKAYDDDIGRNKARKHTEDDDHSSIGRGSMKSRSALTIGTIESDLKRGSNGRKTVLPSIGDHGEGHYEQINPMFRVPAQDSQEMPTTLPPFATIATPAAIAAHCTRLSEPLGGALVLLS</sequence>
<feature type="region of interest" description="Disordered" evidence="4">
    <location>
        <begin position="413"/>
        <end position="490"/>
    </location>
</feature>
<dbReference type="EC" id="2.7.11.1" evidence="6"/>
<feature type="compositionally biased region" description="Basic and acidic residues" evidence="4">
    <location>
        <begin position="830"/>
        <end position="863"/>
    </location>
</feature>
<dbReference type="Gene3D" id="3.30.200.20">
    <property type="entry name" value="Phosphorylase Kinase, domain 1"/>
    <property type="match status" value="1"/>
</dbReference>
<dbReference type="GO" id="GO:0004674">
    <property type="term" value="F:protein serine/threonine kinase activity"/>
    <property type="evidence" value="ECO:0007669"/>
    <property type="project" value="UniProtKB-KW"/>
</dbReference>
<dbReference type="RefSeq" id="XP_069205945.1">
    <property type="nucleotide sequence ID" value="XM_069356104.1"/>
</dbReference>
<feature type="compositionally biased region" description="Polar residues" evidence="4">
    <location>
        <begin position="784"/>
        <end position="800"/>
    </location>
</feature>
<feature type="compositionally biased region" description="Polar residues" evidence="4">
    <location>
        <begin position="639"/>
        <end position="750"/>
    </location>
</feature>
<comment type="caution">
    <text evidence="6">The sequence shown here is derived from an EMBL/GenBank/DDBJ whole genome shotgun (WGS) entry which is preliminary data.</text>
</comment>
<dbReference type="PANTHER" id="PTHR24055">
    <property type="entry name" value="MITOGEN-ACTIVATED PROTEIN KINASE"/>
    <property type="match status" value="1"/>
</dbReference>
<gene>
    <name evidence="6" type="primary">IME2</name>
    <name evidence="6" type="ORF">Q8F55_007684</name>
</gene>
<feature type="compositionally biased region" description="Basic and acidic residues" evidence="4">
    <location>
        <begin position="926"/>
        <end position="947"/>
    </location>
</feature>
<dbReference type="InterPro" id="IPR050117">
    <property type="entry name" value="MAPK"/>
</dbReference>
<feature type="region of interest" description="Disordered" evidence="4">
    <location>
        <begin position="625"/>
        <end position="863"/>
    </location>
</feature>
<dbReference type="PROSITE" id="PS00108">
    <property type="entry name" value="PROTEIN_KINASE_ST"/>
    <property type="match status" value="1"/>
</dbReference>
<feature type="compositionally biased region" description="Low complexity" evidence="4">
    <location>
        <begin position="471"/>
        <end position="489"/>
    </location>
</feature>
<keyword evidence="2" id="KW-0547">Nucleotide-binding</keyword>
<evidence type="ECO:0000256" key="3">
    <source>
        <dbReference type="ARBA" id="ARBA00022840"/>
    </source>
</evidence>
<evidence type="ECO:0000259" key="5">
    <source>
        <dbReference type="PROSITE" id="PS50011"/>
    </source>
</evidence>
<dbReference type="Proteomes" id="UP001565368">
    <property type="component" value="Unassembled WGS sequence"/>
</dbReference>
<feature type="compositionally biased region" description="Low complexity" evidence="4">
    <location>
        <begin position="625"/>
        <end position="638"/>
    </location>
</feature>
<evidence type="ECO:0000313" key="6">
    <source>
        <dbReference type="EMBL" id="KAL1406001.1"/>
    </source>
</evidence>
<feature type="compositionally biased region" description="Low complexity" evidence="4">
    <location>
        <begin position="751"/>
        <end position="769"/>
    </location>
</feature>